<dbReference type="InterPro" id="IPR036661">
    <property type="entry name" value="Luciferase-like_sf"/>
</dbReference>
<accession>A0ABU8TAI9</accession>
<dbReference type="InterPro" id="IPR011251">
    <property type="entry name" value="Luciferase-like_dom"/>
</dbReference>
<dbReference type="RefSeq" id="WP_340292162.1">
    <property type="nucleotide sequence ID" value="NZ_JBBJUP010000014.1"/>
</dbReference>
<evidence type="ECO:0000313" key="3">
    <source>
        <dbReference type="Proteomes" id="UP001364211"/>
    </source>
</evidence>
<evidence type="ECO:0000313" key="2">
    <source>
        <dbReference type="EMBL" id="MEJ8280712.1"/>
    </source>
</evidence>
<dbReference type="EMBL" id="JBBJUP010000014">
    <property type="protein sequence ID" value="MEJ8280712.1"/>
    <property type="molecule type" value="Genomic_DNA"/>
</dbReference>
<comment type="caution">
    <text evidence="2">The sequence shown here is derived from an EMBL/GenBank/DDBJ whole genome shotgun (WGS) entry which is preliminary data.</text>
</comment>
<dbReference type="Gene3D" id="3.20.20.30">
    <property type="entry name" value="Luciferase-like domain"/>
    <property type="match status" value="1"/>
</dbReference>
<reference evidence="2 3" key="1">
    <citation type="submission" date="2024-03" db="EMBL/GenBank/DDBJ databases">
        <title>Draft genome sequence of Pseudonocardia sp. DW16-2.</title>
        <authorList>
            <person name="Duangmal K."/>
        </authorList>
    </citation>
    <scope>NUCLEOTIDE SEQUENCE [LARGE SCALE GENOMIC DNA]</scope>
    <source>
        <strain evidence="2 3">DW16-2</strain>
    </source>
</reference>
<feature type="domain" description="Luciferase-like" evidence="1">
    <location>
        <begin position="16"/>
        <end position="199"/>
    </location>
</feature>
<gene>
    <name evidence="2" type="ORF">WJX68_17350</name>
</gene>
<dbReference type="Proteomes" id="UP001364211">
    <property type="component" value="Unassembled WGS sequence"/>
</dbReference>
<evidence type="ECO:0000259" key="1">
    <source>
        <dbReference type="Pfam" id="PF00296"/>
    </source>
</evidence>
<name>A0ABU8TAI9_9PSEU</name>
<protein>
    <submittedName>
        <fullName evidence="2">LLM class flavin-dependent oxidoreductase</fullName>
    </submittedName>
</protein>
<proteinExistence type="predicted"/>
<dbReference type="Pfam" id="PF00296">
    <property type="entry name" value="Bac_luciferase"/>
    <property type="match status" value="1"/>
</dbReference>
<organism evidence="2 3">
    <name type="scientific">Pseudonocardia spirodelae</name>
    <dbReference type="NCBI Taxonomy" id="3133431"/>
    <lineage>
        <taxon>Bacteria</taxon>
        <taxon>Bacillati</taxon>
        <taxon>Actinomycetota</taxon>
        <taxon>Actinomycetes</taxon>
        <taxon>Pseudonocardiales</taxon>
        <taxon>Pseudonocardiaceae</taxon>
        <taxon>Pseudonocardia</taxon>
    </lineage>
</organism>
<sequence length="271" mass="27761">MTRPFRFGVVAAAYGTGEDWVRRARRVAELGFATLLTPDTLSTHAPLPALAAAAAAVPGLGVCPFVLAAPLRAPGLLAWEARSMAALTGGRFELGLGTGRPDARADAERLGVAWGTGPQRLDAVRATVAALRAGEAAAGAARTPVLVAASGPRALAAAAADADTVVLAARPTASRDRVGAMAAALRGHDVEIATNLFAVGDDLPPLTARWAGPDGERLLREPGCPARLRGSVTGMADELRRRRDEWGLSYVAVGERYAPALAPVVAALAGT</sequence>
<dbReference type="SUPFAM" id="SSF51679">
    <property type="entry name" value="Bacterial luciferase-like"/>
    <property type="match status" value="1"/>
</dbReference>
<keyword evidence="3" id="KW-1185">Reference proteome</keyword>